<accession>A0AAW1TW11</accession>
<dbReference type="EMBL" id="JARQZJ010000032">
    <property type="protein sequence ID" value="KAK9874510.1"/>
    <property type="molecule type" value="Genomic_DNA"/>
</dbReference>
<proteinExistence type="predicted"/>
<dbReference type="AlphaFoldDB" id="A0AAW1TW11"/>
<evidence type="ECO:0000313" key="2">
    <source>
        <dbReference type="Proteomes" id="UP001431783"/>
    </source>
</evidence>
<evidence type="ECO:0000313" key="1">
    <source>
        <dbReference type="EMBL" id="KAK9874510.1"/>
    </source>
</evidence>
<comment type="caution">
    <text evidence="1">The sequence shown here is derived from an EMBL/GenBank/DDBJ whole genome shotgun (WGS) entry which is preliminary data.</text>
</comment>
<dbReference type="Proteomes" id="UP001431783">
    <property type="component" value="Unassembled WGS sequence"/>
</dbReference>
<name>A0AAW1TW11_9CUCU</name>
<keyword evidence="2" id="KW-1185">Reference proteome</keyword>
<gene>
    <name evidence="1" type="ORF">WA026_005354</name>
</gene>
<sequence>MERSIQKLFKDRYPMLGDAKEDTEIIEQITRRRRQEGEVKQKIIKMTYEEGDKEIWKMLENLRKETLEDEKIAIHYIAEMSIDRFRKMVEAIFVCSITKVMIFTNKQEERNKTTRNIKERDTYALIVETQKEGYENTLRKGIRSTKEGNLLITLEKNEEAITDIRTSIRNQYKDLRVRQLGGQGPKDTGMETITIRGLDALNVREEVVKAVENKLGQDQGNYKLEGA</sequence>
<protein>
    <submittedName>
        <fullName evidence="1">Uncharacterized protein</fullName>
    </submittedName>
</protein>
<reference evidence="1 2" key="1">
    <citation type="submission" date="2023-03" db="EMBL/GenBank/DDBJ databases">
        <title>Genome insight into feeding habits of ladybird beetles.</title>
        <authorList>
            <person name="Li H.-S."/>
            <person name="Huang Y.-H."/>
            <person name="Pang H."/>
        </authorList>
    </citation>
    <scope>NUCLEOTIDE SEQUENCE [LARGE SCALE GENOMIC DNA]</scope>
    <source>
        <strain evidence="1">SYSU_2023b</strain>
        <tissue evidence="1">Whole body</tissue>
    </source>
</reference>
<organism evidence="1 2">
    <name type="scientific">Henosepilachna vigintioctopunctata</name>
    <dbReference type="NCBI Taxonomy" id="420089"/>
    <lineage>
        <taxon>Eukaryota</taxon>
        <taxon>Metazoa</taxon>
        <taxon>Ecdysozoa</taxon>
        <taxon>Arthropoda</taxon>
        <taxon>Hexapoda</taxon>
        <taxon>Insecta</taxon>
        <taxon>Pterygota</taxon>
        <taxon>Neoptera</taxon>
        <taxon>Endopterygota</taxon>
        <taxon>Coleoptera</taxon>
        <taxon>Polyphaga</taxon>
        <taxon>Cucujiformia</taxon>
        <taxon>Coccinelloidea</taxon>
        <taxon>Coccinellidae</taxon>
        <taxon>Epilachninae</taxon>
        <taxon>Epilachnini</taxon>
        <taxon>Henosepilachna</taxon>
    </lineage>
</organism>